<accession>A0A010SHK1</accession>
<gene>
    <name evidence="1" type="ORF">HK44_011710</name>
</gene>
<dbReference type="HOGENOM" id="CLU_3256557_0_0_6"/>
<dbReference type="EMBL" id="AFOY02000017">
    <property type="protein sequence ID" value="EXF92575.1"/>
    <property type="molecule type" value="Genomic_DNA"/>
</dbReference>
<proteinExistence type="predicted"/>
<dbReference type="AlphaFoldDB" id="A0A010SHK1"/>
<comment type="caution">
    <text evidence="1">The sequence shown here is derived from an EMBL/GenBank/DDBJ whole genome shotgun (WGS) entry which is preliminary data.</text>
</comment>
<sequence length="42" mass="4187">MVILLIRSVAVSARPITGGQTSAGEFVLFAAQVSDHSTGGAA</sequence>
<name>A0A010SHK1_PSEFL</name>
<evidence type="ECO:0000313" key="2">
    <source>
        <dbReference type="Proteomes" id="UP000022611"/>
    </source>
</evidence>
<evidence type="ECO:0000313" key="1">
    <source>
        <dbReference type="EMBL" id="EXF92575.1"/>
    </source>
</evidence>
<reference evidence="1 2" key="1">
    <citation type="journal article" date="2011" name="J. Bacteriol.">
        <title>Draft genome sequence of the polycyclic aromatic hydrocarbon-degrading, genetically engineered bioluminescent bioreporter Pseudomonas fluorescens HK44.</title>
        <authorList>
            <person name="Chauhan A."/>
            <person name="Layton A.C."/>
            <person name="Williams D.E."/>
            <person name="Smartt A.E."/>
            <person name="Ripp S."/>
            <person name="Karpinets T.V."/>
            <person name="Brown S.D."/>
            <person name="Sayler G.S."/>
        </authorList>
    </citation>
    <scope>NUCLEOTIDE SEQUENCE [LARGE SCALE GENOMIC DNA]</scope>
    <source>
        <strain evidence="1 2">HK44</strain>
    </source>
</reference>
<dbReference type="Proteomes" id="UP000022611">
    <property type="component" value="Unassembled WGS sequence"/>
</dbReference>
<organism evidence="1 2">
    <name type="scientific">Pseudomonas fluorescens HK44</name>
    <dbReference type="NCBI Taxonomy" id="1042209"/>
    <lineage>
        <taxon>Bacteria</taxon>
        <taxon>Pseudomonadati</taxon>
        <taxon>Pseudomonadota</taxon>
        <taxon>Gammaproteobacteria</taxon>
        <taxon>Pseudomonadales</taxon>
        <taxon>Pseudomonadaceae</taxon>
        <taxon>Pseudomonas</taxon>
    </lineage>
</organism>
<protein>
    <submittedName>
        <fullName evidence="1">Uncharacterized protein</fullName>
    </submittedName>
</protein>